<evidence type="ECO:0000256" key="1">
    <source>
        <dbReference type="SAM" id="Phobius"/>
    </source>
</evidence>
<evidence type="ECO:0000313" key="2">
    <source>
        <dbReference type="EMBL" id="SFD25617.1"/>
    </source>
</evidence>
<keyword evidence="3" id="KW-1185">Reference proteome</keyword>
<keyword evidence="1" id="KW-1133">Transmembrane helix</keyword>
<evidence type="ECO:0008006" key="4">
    <source>
        <dbReference type="Google" id="ProtNLM"/>
    </source>
</evidence>
<keyword evidence="1" id="KW-0472">Membrane</keyword>
<dbReference type="OrthoDB" id="1454744at2"/>
<name>A0A1I1QUF1_9FLAO</name>
<dbReference type="Proteomes" id="UP000199439">
    <property type="component" value="Unassembled WGS sequence"/>
</dbReference>
<dbReference type="RefSeq" id="WP_092852386.1">
    <property type="nucleotide sequence ID" value="NZ_FOMI01000007.1"/>
</dbReference>
<reference evidence="3" key="1">
    <citation type="submission" date="2016-10" db="EMBL/GenBank/DDBJ databases">
        <authorList>
            <person name="Varghese N."/>
            <person name="Submissions S."/>
        </authorList>
    </citation>
    <scope>NUCLEOTIDE SEQUENCE [LARGE SCALE GENOMIC DNA]</scope>
    <source>
        <strain evidence="3">DSM 25730</strain>
    </source>
</reference>
<proteinExistence type="predicted"/>
<sequence>MKKALTILALIASIFAVIFSVLPISNLAIFPAIAALIFGLIAFYLSKKEGQVKKIIQFTFLLTIVALALTTYKAIFTTTEIADTQAIEAKEVKLEEESLEELEDLDIEIDESELEDISFE</sequence>
<gene>
    <name evidence="2" type="ORF">SAMN04487987_107172</name>
</gene>
<feature type="transmembrane region" description="Helical" evidence="1">
    <location>
        <begin position="58"/>
        <end position="76"/>
    </location>
</feature>
<accession>A0A1I1QUF1</accession>
<dbReference type="AlphaFoldDB" id="A0A1I1QUF1"/>
<dbReference type="EMBL" id="FOMI01000007">
    <property type="protein sequence ID" value="SFD25617.1"/>
    <property type="molecule type" value="Genomic_DNA"/>
</dbReference>
<evidence type="ECO:0000313" key="3">
    <source>
        <dbReference type="Proteomes" id="UP000199439"/>
    </source>
</evidence>
<organism evidence="2 3">
    <name type="scientific">Algibacter pectinivorans</name>
    <dbReference type="NCBI Taxonomy" id="870482"/>
    <lineage>
        <taxon>Bacteria</taxon>
        <taxon>Pseudomonadati</taxon>
        <taxon>Bacteroidota</taxon>
        <taxon>Flavobacteriia</taxon>
        <taxon>Flavobacteriales</taxon>
        <taxon>Flavobacteriaceae</taxon>
        <taxon>Algibacter</taxon>
    </lineage>
</organism>
<dbReference type="STRING" id="870482.SAMN04487987_107172"/>
<feature type="transmembrane region" description="Helical" evidence="1">
    <location>
        <begin position="26"/>
        <end position="46"/>
    </location>
</feature>
<protein>
    <recommendedName>
        <fullName evidence="4">FUSC family protein</fullName>
    </recommendedName>
</protein>
<keyword evidence="1" id="KW-0812">Transmembrane</keyword>